<comment type="caution">
    <text evidence="1">The sequence shown here is derived from an EMBL/GenBank/DDBJ whole genome shotgun (WGS) entry which is preliminary data.</text>
</comment>
<protein>
    <submittedName>
        <fullName evidence="1">Uncharacterized protein</fullName>
    </submittedName>
</protein>
<name>A0ABD3EJT6_9LAMI</name>
<keyword evidence="2" id="KW-1185">Reference proteome</keyword>
<reference evidence="2" key="1">
    <citation type="journal article" date="2024" name="IScience">
        <title>Strigolactones Initiate the Formation of Haustorium-like Structures in Castilleja.</title>
        <authorList>
            <person name="Buerger M."/>
            <person name="Peterson D."/>
            <person name="Chory J."/>
        </authorList>
    </citation>
    <scope>NUCLEOTIDE SEQUENCE [LARGE SCALE GENOMIC DNA]</scope>
</reference>
<sequence length="47" mass="5157">MEASNLLIVALLQNPNPDGIHISHHQDIKCDDHLSIVSGSRNIGVRK</sequence>
<organism evidence="1 2">
    <name type="scientific">Castilleja foliolosa</name>
    <dbReference type="NCBI Taxonomy" id="1961234"/>
    <lineage>
        <taxon>Eukaryota</taxon>
        <taxon>Viridiplantae</taxon>
        <taxon>Streptophyta</taxon>
        <taxon>Embryophyta</taxon>
        <taxon>Tracheophyta</taxon>
        <taxon>Spermatophyta</taxon>
        <taxon>Magnoliopsida</taxon>
        <taxon>eudicotyledons</taxon>
        <taxon>Gunneridae</taxon>
        <taxon>Pentapetalae</taxon>
        <taxon>asterids</taxon>
        <taxon>lamiids</taxon>
        <taxon>Lamiales</taxon>
        <taxon>Orobanchaceae</taxon>
        <taxon>Pedicularideae</taxon>
        <taxon>Castillejinae</taxon>
        <taxon>Castilleja</taxon>
    </lineage>
</organism>
<gene>
    <name evidence="1" type="ORF">CASFOL_001530</name>
</gene>
<evidence type="ECO:0000313" key="1">
    <source>
        <dbReference type="EMBL" id="KAL3654545.1"/>
    </source>
</evidence>
<dbReference type="EMBL" id="JAVIJP010000004">
    <property type="protein sequence ID" value="KAL3654545.1"/>
    <property type="molecule type" value="Genomic_DNA"/>
</dbReference>
<proteinExistence type="predicted"/>
<dbReference type="AlphaFoldDB" id="A0ABD3EJT6"/>
<accession>A0ABD3EJT6</accession>
<dbReference type="Proteomes" id="UP001632038">
    <property type="component" value="Unassembled WGS sequence"/>
</dbReference>
<evidence type="ECO:0000313" key="2">
    <source>
        <dbReference type="Proteomes" id="UP001632038"/>
    </source>
</evidence>